<protein>
    <submittedName>
        <fullName evidence="2">Uncharacterized protein</fullName>
    </submittedName>
</protein>
<proteinExistence type="predicted"/>
<reference evidence="2 3" key="1">
    <citation type="submission" date="2016-11" db="EMBL/GenBank/DDBJ databases">
        <title>Draft Genome Assembly of Colletotrichum chlorophyti a pathogen of herbaceous plants.</title>
        <authorList>
            <person name="Gan P."/>
            <person name="Narusaka M."/>
            <person name="Tsushima A."/>
            <person name="Narusaka Y."/>
            <person name="Takano Y."/>
            <person name="Shirasu K."/>
        </authorList>
    </citation>
    <scope>NUCLEOTIDE SEQUENCE [LARGE SCALE GENOMIC DNA]</scope>
    <source>
        <strain evidence="2 3">NTL11</strain>
    </source>
</reference>
<gene>
    <name evidence="2" type="ORF">CCHL11_03848</name>
</gene>
<accession>A0A1Q8RQZ3</accession>
<dbReference type="EMBL" id="MPGH01000111">
    <property type="protein sequence ID" value="OLN86749.1"/>
    <property type="molecule type" value="Genomic_DNA"/>
</dbReference>
<comment type="caution">
    <text evidence="2">The sequence shown here is derived from an EMBL/GenBank/DDBJ whole genome shotgun (WGS) entry which is preliminary data.</text>
</comment>
<feature type="compositionally biased region" description="Polar residues" evidence="1">
    <location>
        <begin position="72"/>
        <end position="88"/>
    </location>
</feature>
<feature type="compositionally biased region" description="Basic and acidic residues" evidence="1">
    <location>
        <begin position="130"/>
        <end position="145"/>
    </location>
</feature>
<sequence length="145" mass="15775">MSSQPPSPKKSSTTPPGKKPGPQQLNLNPSARSFTPNTTTPPSSALTGNAYDQSYSDPADHRMYNPYALHYNQPSSEHPASAPNSAGSRPSDAPQTPPNHQNMNRHKHATPTPPAYTFADDDEYYPGTDPRLKDNARDQHSRPGN</sequence>
<dbReference type="Proteomes" id="UP000186583">
    <property type="component" value="Unassembled WGS sequence"/>
</dbReference>
<feature type="compositionally biased region" description="Low complexity" evidence="1">
    <location>
        <begin position="9"/>
        <end position="23"/>
    </location>
</feature>
<evidence type="ECO:0000313" key="2">
    <source>
        <dbReference type="EMBL" id="OLN86749.1"/>
    </source>
</evidence>
<feature type="compositionally biased region" description="Polar residues" evidence="1">
    <location>
        <begin position="45"/>
        <end position="56"/>
    </location>
</feature>
<dbReference type="AlphaFoldDB" id="A0A1Q8RQZ3"/>
<evidence type="ECO:0000313" key="3">
    <source>
        <dbReference type="Proteomes" id="UP000186583"/>
    </source>
</evidence>
<feature type="compositionally biased region" description="Low complexity" evidence="1">
    <location>
        <begin position="33"/>
        <end position="44"/>
    </location>
</feature>
<evidence type="ECO:0000256" key="1">
    <source>
        <dbReference type="SAM" id="MobiDB-lite"/>
    </source>
</evidence>
<name>A0A1Q8RQZ3_9PEZI</name>
<organism evidence="2 3">
    <name type="scientific">Colletotrichum chlorophyti</name>
    <dbReference type="NCBI Taxonomy" id="708187"/>
    <lineage>
        <taxon>Eukaryota</taxon>
        <taxon>Fungi</taxon>
        <taxon>Dikarya</taxon>
        <taxon>Ascomycota</taxon>
        <taxon>Pezizomycotina</taxon>
        <taxon>Sordariomycetes</taxon>
        <taxon>Hypocreomycetidae</taxon>
        <taxon>Glomerellales</taxon>
        <taxon>Glomerellaceae</taxon>
        <taxon>Colletotrichum</taxon>
    </lineage>
</organism>
<dbReference type="OrthoDB" id="4851605at2759"/>
<feature type="region of interest" description="Disordered" evidence="1">
    <location>
        <begin position="1"/>
        <end position="145"/>
    </location>
</feature>
<keyword evidence="3" id="KW-1185">Reference proteome</keyword>